<organism evidence="3 4">
    <name type="scientific">Gracilibacillus ureilyticus</name>
    <dbReference type="NCBI Taxonomy" id="531814"/>
    <lineage>
        <taxon>Bacteria</taxon>
        <taxon>Bacillati</taxon>
        <taxon>Bacillota</taxon>
        <taxon>Bacilli</taxon>
        <taxon>Bacillales</taxon>
        <taxon>Bacillaceae</taxon>
        <taxon>Gracilibacillus</taxon>
    </lineage>
</organism>
<dbReference type="Proteomes" id="UP000199687">
    <property type="component" value="Unassembled WGS sequence"/>
</dbReference>
<dbReference type="GO" id="GO:0006310">
    <property type="term" value="P:DNA recombination"/>
    <property type="evidence" value="ECO:0007669"/>
    <property type="project" value="UniProtKB-KW"/>
</dbReference>
<evidence type="ECO:0000313" key="4">
    <source>
        <dbReference type="Proteomes" id="UP000199687"/>
    </source>
</evidence>
<feature type="domain" description="Tyr recombinase" evidence="2">
    <location>
        <begin position="1"/>
        <end position="65"/>
    </location>
</feature>
<reference evidence="3 4" key="1">
    <citation type="submission" date="2016-10" db="EMBL/GenBank/DDBJ databases">
        <authorList>
            <person name="de Groot N.N."/>
        </authorList>
    </citation>
    <scope>NUCLEOTIDE SEQUENCE [LARGE SCALE GENOMIC DNA]</scope>
    <source>
        <strain evidence="3 4">CGMCC 1.7727</strain>
    </source>
</reference>
<keyword evidence="4" id="KW-1185">Reference proteome</keyword>
<dbReference type="AlphaFoldDB" id="A0A1H9UC40"/>
<evidence type="ECO:0000256" key="1">
    <source>
        <dbReference type="ARBA" id="ARBA00023172"/>
    </source>
</evidence>
<evidence type="ECO:0000259" key="2">
    <source>
        <dbReference type="PROSITE" id="PS51898"/>
    </source>
</evidence>
<accession>A0A1H9UC40</accession>
<dbReference type="GO" id="GO:0015074">
    <property type="term" value="P:DNA integration"/>
    <property type="evidence" value="ECO:0007669"/>
    <property type="project" value="InterPro"/>
</dbReference>
<dbReference type="Gene3D" id="1.10.443.10">
    <property type="entry name" value="Intergrase catalytic core"/>
    <property type="match status" value="1"/>
</dbReference>
<evidence type="ECO:0000313" key="3">
    <source>
        <dbReference type="EMBL" id="SES06902.1"/>
    </source>
</evidence>
<dbReference type="CDD" id="cd00397">
    <property type="entry name" value="DNA_BRE_C"/>
    <property type="match status" value="1"/>
</dbReference>
<gene>
    <name evidence="3" type="ORF">SAMN04487944_1174</name>
</gene>
<sequence length="67" mass="7780">MLNKYAKLANKENITPHRFRHSFCKNLANAGTPIEIIRKLARHESIQTTAVYVDSSQEEQIEALRKR</sequence>
<dbReference type="Pfam" id="PF00589">
    <property type="entry name" value="Phage_integrase"/>
    <property type="match status" value="1"/>
</dbReference>
<dbReference type="SUPFAM" id="SSF56349">
    <property type="entry name" value="DNA breaking-rejoining enzymes"/>
    <property type="match status" value="1"/>
</dbReference>
<dbReference type="PROSITE" id="PS51898">
    <property type="entry name" value="TYR_RECOMBINASE"/>
    <property type="match status" value="1"/>
</dbReference>
<keyword evidence="1" id="KW-0233">DNA recombination</keyword>
<proteinExistence type="predicted"/>
<dbReference type="InterPro" id="IPR013762">
    <property type="entry name" value="Integrase-like_cat_sf"/>
</dbReference>
<dbReference type="STRING" id="531814.SAMN04487944_1174"/>
<protein>
    <submittedName>
        <fullName evidence="3">Phage integrase family protein</fullName>
    </submittedName>
</protein>
<name>A0A1H9UC40_9BACI</name>
<dbReference type="InterPro" id="IPR002104">
    <property type="entry name" value="Integrase_catalytic"/>
</dbReference>
<dbReference type="InterPro" id="IPR011010">
    <property type="entry name" value="DNA_brk_join_enz"/>
</dbReference>
<dbReference type="EMBL" id="FOGL01000017">
    <property type="protein sequence ID" value="SES06902.1"/>
    <property type="molecule type" value="Genomic_DNA"/>
</dbReference>
<dbReference type="GO" id="GO:0003677">
    <property type="term" value="F:DNA binding"/>
    <property type="evidence" value="ECO:0007669"/>
    <property type="project" value="InterPro"/>
</dbReference>